<evidence type="ECO:0000313" key="1">
    <source>
        <dbReference type="EMBL" id="CAH1162791.1"/>
    </source>
</evidence>
<reference evidence="1" key="2">
    <citation type="submission" date="2022-10" db="EMBL/GenBank/DDBJ databases">
        <authorList>
            <consortium name="ENA_rothamsted_submissions"/>
            <consortium name="culmorum"/>
            <person name="King R."/>
        </authorList>
    </citation>
    <scope>NUCLEOTIDE SEQUENCE</scope>
</reference>
<dbReference type="Proteomes" id="UP001153737">
    <property type="component" value="Chromosome 4"/>
</dbReference>
<dbReference type="SUPFAM" id="SSF52540">
    <property type="entry name" value="P-loop containing nucleoside triphosphate hydrolases"/>
    <property type="match status" value="1"/>
</dbReference>
<dbReference type="InterPro" id="IPR027417">
    <property type="entry name" value="P-loop_NTPase"/>
</dbReference>
<sequence>MNKLLADLAKKPIVPTGLVNGLLAPDMNDEFSSTDEEEYEYENYEQDYVRKEMKKYATSGTQKTNYGSMSEVEGVEGIEYKNNPLNVYSNYNFNTTFVKKELPIDSFREKILNLVEVNNVLIIQGPTGCGKTTQVPQYVLDYCREKSEYCNIAVTQPRKIATINVAKRVCEERGWTLGTVCGYQVREKSFEGFRYRQFNSFFELTRPLLDENPWQM</sequence>
<name>A0A9P0DNZ6_PHACE</name>
<dbReference type="PANTHER" id="PTHR18934:SF113">
    <property type="entry name" value="ATP-DEPENDENT RNA HELICASE TDRD9"/>
    <property type="match status" value="1"/>
</dbReference>
<dbReference type="GO" id="GO:0003723">
    <property type="term" value="F:RNA binding"/>
    <property type="evidence" value="ECO:0007669"/>
    <property type="project" value="TreeGrafter"/>
</dbReference>
<evidence type="ECO:0000313" key="2">
    <source>
        <dbReference type="Proteomes" id="UP001153737"/>
    </source>
</evidence>
<dbReference type="AlphaFoldDB" id="A0A9P0DNZ6"/>
<proteinExistence type="predicted"/>
<organism evidence="1 2">
    <name type="scientific">Phaedon cochleariae</name>
    <name type="common">Mustard beetle</name>
    <dbReference type="NCBI Taxonomy" id="80249"/>
    <lineage>
        <taxon>Eukaryota</taxon>
        <taxon>Metazoa</taxon>
        <taxon>Ecdysozoa</taxon>
        <taxon>Arthropoda</taxon>
        <taxon>Hexapoda</taxon>
        <taxon>Insecta</taxon>
        <taxon>Pterygota</taxon>
        <taxon>Neoptera</taxon>
        <taxon>Endopterygota</taxon>
        <taxon>Coleoptera</taxon>
        <taxon>Polyphaga</taxon>
        <taxon>Cucujiformia</taxon>
        <taxon>Chrysomeloidea</taxon>
        <taxon>Chrysomelidae</taxon>
        <taxon>Chrysomelinae</taxon>
        <taxon>Chrysomelini</taxon>
        <taxon>Phaedon</taxon>
    </lineage>
</organism>
<dbReference type="GO" id="GO:0004386">
    <property type="term" value="F:helicase activity"/>
    <property type="evidence" value="ECO:0007669"/>
    <property type="project" value="TreeGrafter"/>
</dbReference>
<keyword evidence="2" id="KW-1185">Reference proteome</keyword>
<dbReference type="EMBL" id="OU896710">
    <property type="protein sequence ID" value="CAH1162791.1"/>
    <property type="molecule type" value="Genomic_DNA"/>
</dbReference>
<dbReference type="PANTHER" id="PTHR18934">
    <property type="entry name" value="ATP-DEPENDENT RNA HELICASE"/>
    <property type="match status" value="1"/>
</dbReference>
<accession>A0A9P0DNZ6</accession>
<protein>
    <submittedName>
        <fullName evidence="1">Uncharacterized protein</fullName>
    </submittedName>
</protein>
<dbReference type="OrthoDB" id="5600252at2759"/>
<gene>
    <name evidence="1" type="ORF">PHAECO_LOCUS8171</name>
</gene>
<dbReference type="Gene3D" id="3.40.50.300">
    <property type="entry name" value="P-loop containing nucleotide triphosphate hydrolases"/>
    <property type="match status" value="1"/>
</dbReference>
<reference evidence="1" key="1">
    <citation type="submission" date="2022-01" db="EMBL/GenBank/DDBJ databases">
        <authorList>
            <person name="King R."/>
        </authorList>
    </citation>
    <scope>NUCLEOTIDE SEQUENCE</scope>
</reference>